<feature type="compositionally biased region" description="Basic and acidic residues" evidence="2">
    <location>
        <begin position="117"/>
        <end position="126"/>
    </location>
</feature>
<dbReference type="Gene3D" id="1.10.10.2670">
    <property type="entry name" value="E3 ubiquitin-protein ligase"/>
    <property type="match status" value="1"/>
</dbReference>
<feature type="coiled-coil region" evidence="1">
    <location>
        <begin position="689"/>
        <end position="753"/>
    </location>
</feature>
<reference evidence="3 4" key="1">
    <citation type="journal article" date="2015" name="Fungal Genet. Biol.">
        <title>Evolution of novel wood decay mechanisms in Agaricales revealed by the genome sequences of Fistulina hepatica and Cylindrobasidium torrendii.</title>
        <authorList>
            <person name="Floudas D."/>
            <person name="Held B.W."/>
            <person name="Riley R."/>
            <person name="Nagy L.G."/>
            <person name="Koehler G."/>
            <person name="Ransdell A.S."/>
            <person name="Younus H."/>
            <person name="Chow J."/>
            <person name="Chiniquy J."/>
            <person name="Lipzen A."/>
            <person name="Tritt A."/>
            <person name="Sun H."/>
            <person name="Haridas S."/>
            <person name="LaButti K."/>
            <person name="Ohm R.A."/>
            <person name="Kues U."/>
            <person name="Blanchette R.A."/>
            <person name="Grigoriev I.V."/>
            <person name="Minto R.E."/>
            <person name="Hibbett D.S."/>
        </authorList>
    </citation>
    <scope>NUCLEOTIDE SEQUENCE [LARGE SCALE GENOMIC DNA]</scope>
    <source>
        <strain evidence="3 4">ATCC 64428</strain>
    </source>
</reference>
<feature type="compositionally biased region" description="Basic and acidic residues" evidence="2">
    <location>
        <begin position="448"/>
        <end position="474"/>
    </location>
</feature>
<dbReference type="OrthoDB" id="2587563at2759"/>
<feature type="region of interest" description="Disordered" evidence="2">
    <location>
        <begin position="360"/>
        <end position="674"/>
    </location>
</feature>
<accession>A0A0D7A0N2</accession>
<dbReference type="InterPro" id="IPR042065">
    <property type="entry name" value="E3_ELL-like"/>
</dbReference>
<evidence type="ECO:0000313" key="4">
    <source>
        <dbReference type="Proteomes" id="UP000054144"/>
    </source>
</evidence>
<gene>
    <name evidence="3" type="ORF">FISHEDRAFT_77546</name>
</gene>
<name>A0A0D7A0N2_9AGAR</name>
<feature type="compositionally biased region" description="Polar residues" evidence="2">
    <location>
        <begin position="11"/>
        <end position="23"/>
    </location>
</feature>
<protein>
    <recommendedName>
        <fullName evidence="5">RNA polymerase II elongation factor ELL N-terminal domain-containing protein</fullName>
    </recommendedName>
</protein>
<feature type="compositionally biased region" description="Basic and acidic residues" evidence="2">
    <location>
        <begin position="360"/>
        <end position="378"/>
    </location>
</feature>
<dbReference type="AlphaFoldDB" id="A0A0D7A0N2"/>
<evidence type="ECO:0000256" key="2">
    <source>
        <dbReference type="SAM" id="MobiDB-lite"/>
    </source>
</evidence>
<feature type="compositionally biased region" description="Polar residues" evidence="2">
    <location>
        <begin position="216"/>
        <end position="226"/>
    </location>
</feature>
<dbReference type="Proteomes" id="UP000054144">
    <property type="component" value="Unassembled WGS sequence"/>
</dbReference>
<feature type="region of interest" description="Disordered" evidence="2">
    <location>
        <begin position="117"/>
        <end position="227"/>
    </location>
</feature>
<proteinExistence type="predicted"/>
<feature type="compositionally biased region" description="Basic and acidic residues" evidence="2">
    <location>
        <begin position="487"/>
        <end position="509"/>
    </location>
</feature>
<organism evidence="3 4">
    <name type="scientific">Fistulina hepatica ATCC 64428</name>
    <dbReference type="NCBI Taxonomy" id="1128425"/>
    <lineage>
        <taxon>Eukaryota</taxon>
        <taxon>Fungi</taxon>
        <taxon>Dikarya</taxon>
        <taxon>Basidiomycota</taxon>
        <taxon>Agaricomycotina</taxon>
        <taxon>Agaricomycetes</taxon>
        <taxon>Agaricomycetidae</taxon>
        <taxon>Agaricales</taxon>
        <taxon>Fistulinaceae</taxon>
        <taxon>Fistulina</taxon>
    </lineage>
</organism>
<feature type="compositionally biased region" description="Polar residues" evidence="2">
    <location>
        <begin position="183"/>
        <end position="194"/>
    </location>
</feature>
<evidence type="ECO:0000313" key="3">
    <source>
        <dbReference type="EMBL" id="KIY44343.1"/>
    </source>
</evidence>
<feature type="compositionally biased region" description="Low complexity" evidence="2">
    <location>
        <begin position="195"/>
        <end position="211"/>
    </location>
</feature>
<sequence length="760" mass="83901">MPLPVDVPLSIQPQLKTGEQTQAKPKQAMIVRLSQDTLDALAASTPPPHTSFEFGPNPKLHIGGSQFSLRPIREACPHEIYLQMVQHGRTSAPLKLYANVSGKFSVERQFVDEKLEEKNRESTLDAKKHRAEGRTTIIDPPAALSSAKTKKRKDPQSMFRNALKPSDLIATTASNPPPPRPVTSISTVHTASSTVSRAGHVSRSSVSSHSSPTPRPNANSSSTLPSNPELRQRVIIHIASNDSPSADEVVRVIGGPSVAEELQQDIRYFLEEVAEIVPHAPGKSKDAWRLKQKTWLETRPYEWPNLSDQTRLSMARSARLALAALKIPQSDPLWVHFRFRDASIPSSSIIDRMKANLPEKPSDAVRRGVSSKDVRDRNGPPVAKSNIRNGMVAKDETGRASTVVKGKQREDLLLPPRPGTSVDHEASKLARPVARHLPGSGYKAPSRPGERLPKADDIRIRKMEVAPAGHDRAAAFKRGARLPLPDKSARESSSSRERDESLQKREEAAGYRGSKNLKRKSVKDELEFGMPARASGAKRRKTNDGRVVSPTMISSNDTKRGSDGQNVKAKRVDRTTVISPTARKPREVSPLPTKPIAHKASSPLQRASPQKRRRERKEPVYTSTEDEADEAQPEPTMKKRPNNTGAAVPKPTKPTISQASDRSSTTMSSSSEDLRTQYGSLYVSYLSVLQASLQQKQEIERALAQLDARAEDSEEGAEDEDEMELDILDEDQLVELCKQRQELHSQLQDIQDRFVTVGPV</sequence>
<evidence type="ECO:0008006" key="5">
    <source>
        <dbReference type="Google" id="ProtNLM"/>
    </source>
</evidence>
<keyword evidence="4" id="KW-1185">Reference proteome</keyword>
<evidence type="ECO:0000256" key="1">
    <source>
        <dbReference type="SAM" id="Coils"/>
    </source>
</evidence>
<feature type="region of interest" description="Disordered" evidence="2">
    <location>
        <begin position="1"/>
        <end position="23"/>
    </location>
</feature>
<dbReference type="EMBL" id="KN882092">
    <property type="protein sequence ID" value="KIY44343.1"/>
    <property type="molecule type" value="Genomic_DNA"/>
</dbReference>
<feature type="compositionally biased region" description="Low complexity" evidence="2">
    <location>
        <begin position="657"/>
        <end position="671"/>
    </location>
</feature>
<keyword evidence="1" id="KW-0175">Coiled coil</keyword>